<proteinExistence type="predicted"/>
<evidence type="ECO:0000256" key="1">
    <source>
        <dbReference type="SAM" id="SignalP"/>
    </source>
</evidence>
<dbReference type="Gene3D" id="2.40.160.20">
    <property type="match status" value="1"/>
</dbReference>
<dbReference type="Pfam" id="PF09411">
    <property type="entry name" value="PagL"/>
    <property type="match status" value="1"/>
</dbReference>
<evidence type="ECO:0000313" key="3">
    <source>
        <dbReference type="Proteomes" id="UP000199296"/>
    </source>
</evidence>
<feature type="chain" id="PRO_5011729836" evidence="1">
    <location>
        <begin position="21"/>
        <end position="366"/>
    </location>
</feature>
<dbReference type="Proteomes" id="UP000199296">
    <property type="component" value="Unassembled WGS sequence"/>
</dbReference>
<dbReference type="OrthoDB" id="627554at2"/>
<sequence length="366" mass="41950">MKTNYLLCLWLFLCLHSSIAQEKNHSDAFHVDYLYGKIMRHSPQILHLIQGPTQGILLSWERKTYGKKNWQQLYNYPSYGASLLVQDMGSPDLGRVYSLHGEYRFFFWERQLSLKAGLGAGYIPNTYDPIENPRNTAYGSSLTASIIFGLEYRLKQIFGSPIDFKFGGFLVHYSNGKTKSPNTSTNNYGVQIGLSHQFSETEKRYKTPVLKPITKSWSWDLVAATGANDSGIWGEDNEAFLTLTTSVNKRLSHRSGLSLGVDAFFTPSVKTYIEYKAAAFPEENQFQGDEDWRRAGLFLGHELYLGNWSVLSQIGYYVYYPIDYLNREYLKVGVRRYFTDQFYASLLLKSHYSKAEAIEFGIGIRL</sequence>
<protein>
    <submittedName>
        <fullName evidence="2">Lipid A 3-O-deacylase (PagL)</fullName>
    </submittedName>
</protein>
<keyword evidence="3" id="KW-1185">Reference proteome</keyword>
<gene>
    <name evidence="2" type="ORF">SAMN04488027_102150</name>
</gene>
<dbReference type="EMBL" id="FNCW01000002">
    <property type="protein sequence ID" value="SDG48387.1"/>
    <property type="molecule type" value="Genomic_DNA"/>
</dbReference>
<dbReference type="InterPro" id="IPR018550">
    <property type="entry name" value="Lipid-A_deacylase-rel"/>
</dbReference>
<accession>A0A1G7ULL8</accession>
<keyword evidence="1" id="KW-0732">Signal</keyword>
<reference evidence="2 3" key="1">
    <citation type="submission" date="2016-10" db="EMBL/GenBank/DDBJ databases">
        <authorList>
            <person name="de Groot N.N."/>
        </authorList>
    </citation>
    <scope>NUCLEOTIDE SEQUENCE [LARGE SCALE GENOMIC DNA]</scope>
    <source>
        <strain evidence="2 3">DSM 19803</strain>
    </source>
</reference>
<feature type="signal peptide" evidence="1">
    <location>
        <begin position="1"/>
        <end position="20"/>
    </location>
</feature>
<evidence type="ECO:0000313" key="2">
    <source>
        <dbReference type="EMBL" id="SDG48387.1"/>
    </source>
</evidence>
<dbReference type="STRING" id="470826.SAMN04488027_102150"/>
<name>A0A1G7ULL8_9FLAO</name>
<dbReference type="RefSeq" id="WP_093365142.1">
    <property type="nucleotide sequence ID" value="NZ_FNCW01000002.1"/>
</dbReference>
<dbReference type="AlphaFoldDB" id="A0A1G7ULL8"/>
<organism evidence="2 3">
    <name type="scientific">Psychroflexus sediminis</name>
    <dbReference type="NCBI Taxonomy" id="470826"/>
    <lineage>
        <taxon>Bacteria</taxon>
        <taxon>Pseudomonadati</taxon>
        <taxon>Bacteroidota</taxon>
        <taxon>Flavobacteriia</taxon>
        <taxon>Flavobacteriales</taxon>
        <taxon>Flavobacteriaceae</taxon>
        <taxon>Psychroflexus</taxon>
    </lineage>
</organism>